<keyword evidence="1" id="KW-0472">Membrane</keyword>
<dbReference type="EMBL" id="JRNN01000078">
    <property type="protein sequence ID" value="KGF33733.1"/>
    <property type="molecule type" value="Genomic_DNA"/>
</dbReference>
<evidence type="ECO:0000313" key="3">
    <source>
        <dbReference type="Proteomes" id="UP000029556"/>
    </source>
</evidence>
<gene>
    <name evidence="2" type="ORF">HMPREF2137_09910</name>
</gene>
<dbReference type="PANTHER" id="PTHR21180:SF32">
    <property type="entry name" value="ENDONUCLEASE_EXONUCLEASE_PHOSPHATASE FAMILY DOMAIN-CONTAINING PROTEIN 1"/>
    <property type="match status" value="1"/>
</dbReference>
<comment type="caution">
    <text evidence="2">The sequence shown here is derived from an EMBL/GenBank/DDBJ whole genome shotgun (WGS) entry which is preliminary data.</text>
</comment>
<dbReference type="RefSeq" id="WP_036874015.1">
    <property type="nucleotide sequence ID" value="NZ_JRNN01000078.1"/>
</dbReference>
<dbReference type="GO" id="GO:0015627">
    <property type="term" value="C:type II protein secretion system complex"/>
    <property type="evidence" value="ECO:0007669"/>
    <property type="project" value="TreeGrafter"/>
</dbReference>
<sequence length="306" mass="35099">MSIKDFFYFNKSDRKALIFLLTVGICATTLFFLLSDEEKTTTGGPNCDTVFVKESGSSYDSSSEPVAYYRVEGRQAELFPFDPNTADSTDLLRLGLQPWQVRNIYKYRAAGGVYRKASDFARLYGLTRKQYLAMKPYIHISSDYLPASTLSANAAPTQELERDTVRFPIKIKSTEHVALNAADTSMLKKVPGIGSYFARQIVNYRTRLGGFYNTRQLLEIEDFPEEALTYFSLPPRDASQIHRLPINKLSISQLKRHPYMGYYRARAIADYRRLKGPIHRLEDLGMLKDFTPEAIERLKHYVSFEE</sequence>
<dbReference type="OrthoDB" id="981124at2"/>
<protein>
    <submittedName>
        <fullName evidence="2">Uncharacterized protein</fullName>
    </submittedName>
</protein>
<feature type="transmembrane region" description="Helical" evidence="1">
    <location>
        <begin position="16"/>
        <end position="34"/>
    </location>
</feature>
<dbReference type="SUPFAM" id="SSF47781">
    <property type="entry name" value="RuvA domain 2-like"/>
    <property type="match status" value="3"/>
</dbReference>
<dbReference type="Pfam" id="PF12836">
    <property type="entry name" value="HHH_3"/>
    <property type="match status" value="2"/>
</dbReference>
<proteinExistence type="predicted"/>
<organism evidence="2 3">
    <name type="scientific">Hoylesella buccalis DNF00853</name>
    <dbReference type="NCBI Taxonomy" id="1401074"/>
    <lineage>
        <taxon>Bacteria</taxon>
        <taxon>Pseudomonadati</taxon>
        <taxon>Bacteroidota</taxon>
        <taxon>Bacteroidia</taxon>
        <taxon>Bacteroidales</taxon>
        <taxon>Prevotellaceae</taxon>
        <taxon>Hoylesella</taxon>
    </lineage>
</organism>
<accession>A0A095ZGC9</accession>
<evidence type="ECO:0000313" key="2">
    <source>
        <dbReference type="EMBL" id="KGF33733.1"/>
    </source>
</evidence>
<dbReference type="GO" id="GO:0015628">
    <property type="term" value="P:protein secretion by the type II secretion system"/>
    <property type="evidence" value="ECO:0007669"/>
    <property type="project" value="TreeGrafter"/>
</dbReference>
<reference evidence="2 3" key="1">
    <citation type="submission" date="2014-07" db="EMBL/GenBank/DDBJ databases">
        <authorList>
            <person name="McCorrison J."/>
            <person name="Sanka R."/>
            <person name="Torralba M."/>
            <person name="Gillis M."/>
            <person name="Haft D.H."/>
            <person name="Methe B."/>
            <person name="Sutton G."/>
            <person name="Nelson K.E."/>
        </authorList>
    </citation>
    <scope>NUCLEOTIDE SEQUENCE [LARGE SCALE GENOMIC DNA]</scope>
    <source>
        <strain evidence="2 3">DNF00853</strain>
    </source>
</reference>
<dbReference type="AlphaFoldDB" id="A0A095ZGC9"/>
<keyword evidence="1" id="KW-1133">Transmembrane helix</keyword>
<dbReference type="InterPro" id="IPR051675">
    <property type="entry name" value="Endo/Exo/Phosphatase_dom_1"/>
</dbReference>
<dbReference type="Proteomes" id="UP000029556">
    <property type="component" value="Unassembled WGS sequence"/>
</dbReference>
<dbReference type="PANTHER" id="PTHR21180">
    <property type="entry name" value="ENDONUCLEASE/EXONUCLEASE/PHOSPHATASE FAMILY DOMAIN-CONTAINING PROTEIN 1"/>
    <property type="match status" value="1"/>
</dbReference>
<name>A0A095ZGC9_9BACT</name>
<dbReference type="Gene3D" id="1.10.150.280">
    <property type="entry name" value="AF1531-like domain"/>
    <property type="match status" value="2"/>
</dbReference>
<dbReference type="InterPro" id="IPR010994">
    <property type="entry name" value="RuvA_2-like"/>
</dbReference>
<evidence type="ECO:0000256" key="1">
    <source>
        <dbReference type="SAM" id="Phobius"/>
    </source>
</evidence>
<keyword evidence="1" id="KW-0812">Transmembrane</keyword>